<keyword evidence="2" id="KW-1185">Reference proteome</keyword>
<reference evidence="1 2" key="1">
    <citation type="journal article" date="2024" name="Plant Biotechnol. J.">
        <title>Genome and CRISPR/Cas9 system of a widespread forest tree (Populus alba) in the world.</title>
        <authorList>
            <person name="Liu Y.J."/>
            <person name="Jiang P.F."/>
            <person name="Han X.M."/>
            <person name="Li X.Y."/>
            <person name="Wang H.M."/>
            <person name="Wang Y.J."/>
            <person name="Wang X.X."/>
            <person name="Zeng Q.Y."/>
        </authorList>
    </citation>
    <scope>NUCLEOTIDE SEQUENCE [LARGE SCALE GENOMIC DNA]</scope>
    <source>
        <strain evidence="2">cv. PAL-ZL1</strain>
    </source>
</reference>
<evidence type="ECO:0000313" key="1">
    <source>
        <dbReference type="EMBL" id="KAL3583600.1"/>
    </source>
</evidence>
<proteinExistence type="predicted"/>
<sequence>MTPTVPDTHDSPRGVVNPAREQFRSKLCIIQILQGYDSFAEVYIGQSHPQARNPRAKVTSTMQVAMEFNKEPLSS</sequence>
<accession>A0ACC4BYW9</accession>
<organism evidence="1 2">
    <name type="scientific">Populus alba</name>
    <name type="common">White poplar</name>
    <dbReference type="NCBI Taxonomy" id="43335"/>
    <lineage>
        <taxon>Eukaryota</taxon>
        <taxon>Viridiplantae</taxon>
        <taxon>Streptophyta</taxon>
        <taxon>Embryophyta</taxon>
        <taxon>Tracheophyta</taxon>
        <taxon>Spermatophyta</taxon>
        <taxon>Magnoliopsida</taxon>
        <taxon>eudicotyledons</taxon>
        <taxon>Gunneridae</taxon>
        <taxon>Pentapetalae</taxon>
        <taxon>rosids</taxon>
        <taxon>fabids</taxon>
        <taxon>Malpighiales</taxon>
        <taxon>Salicaceae</taxon>
        <taxon>Saliceae</taxon>
        <taxon>Populus</taxon>
    </lineage>
</organism>
<gene>
    <name evidence="1" type="ORF">D5086_014661</name>
</gene>
<comment type="caution">
    <text evidence="1">The sequence shown here is derived from an EMBL/GenBank/DDBJ whole genome shotgun (WGS) entry which is preliminary data.</text>
</comment>
<evidence type="ECO:0000313" key="2">
    <source>
        <dbReference type="Proteomes" id="UP000309997"/>
    </source>
</evidence>
<dbReference type="Proteomes" id="UP000309997">
    <property type="component" value="Unassembled WGS sequence"/>
</dbReference>
<protein>
    <submittedName>
        <fullName evidence="1">Uncharacterized protein</fullName>
    </submittedName>
</protein>
<name>A0ACC4BYW9_POPAL</name>
<dbReference type="EMBL" id="RCHU02000007">
    <property type="protein sequence ID" value="KAL3583600.1"/>
    <property type="molecule type" value="Genomic_DNA"/>
</dbReference>